<dbReference type="Proteomes" id="UP001497453">
    <property type="component" value="Chromosome 6"/>
</dbReference>
<feature type="transmembrane region" description="Helical" evidence="1">
    <location>
        <begin position="99"/>
        <end position="119"/>
    </location>
</feature>
<keyword evidence="1" id="KW-1133">Transmembrane helix</keyword>
<feature type="transmembrane region" description="Helical" evidence="1">
    <location>
        <begin position="69"/>
        <end position="93"/>
    </location>
</feature>
<keyword evidence="3" id="KW-1185">Reference proteome</keyword>
<accession>A0ABP1DSI0</accession>
<reference evidence="3" key="1">
    <citation type="submission" date="2024-04" db="EMBL/GenBank/DDBJ databases">
        <authorList>
            <person name="Shaw F."/>
            <person name="Minotto A."/>
        </authorList>
    </citation>
    <scope>NUCLEOTIDE SEQUENCE [LARGE SCALE GENOMIC DNA]</scope>
</reference>
<evidence type="ECO:0000256" key="1">
    <source>
        <dbReference type="SAM" id="Phobius"/>
    </source>
</evidence>
<keyword evidence="1" id="KW-0472">Membrane</keyword>
<organism evidence="2 3">
    <name type="scientific">Somion occarium</name>
    <dbReference type="NCBI Taxonomy" id="3059160"/>
    <lineage>
        <taxon>Eukaryota</taxon>
        <taxon>Fungi</taxon>
        <taxon>Dikarya</taxon>
        <taxon>Basidiomycota</taxon>
        <taxon>Agaricomycotina</taxon>
        <taxon>Agaricomycetes</taxon>
        <taxon>Polyporales</taxon>
        <taxon>Cerrenaceae</taxon>
        <taxon>Somion</taxon>
    </lineage>
</organism>
<keyword evidence="1" id="KW-0812">Transmembrane</keyword>
<feature type="transmembrane region" description="Helical" evidence="1">
    <location>
        <begin position="131"/>
        <end position="153"/>
    </location>
</feature>
<proteinExistence type="predicted"/>
<feature type="transmembrane region" description="Helical" evidence="1">
    <location>
        <begin position="230"/>
        <end position="255"/>
    </location>
</feature>
<evidence type="ECO:0000313" key="3">
    <source>
        <dbReference type="Proteomes" id="UP001497453"/>
    </source>
</evidence>
<name>A0ABP1DSI0_9APHY</name>
<protein>
    <submittedName>
        <fullName evidence="2">Uncharacterized protein</fullName>
    </submittedName>
</protein>
<evidence type="ECO:0000313" key="2">
    <source>
        <dbReference type="EMBL" id="CAL1710763.1"/>
    </source>
</evidence>
<feature type="transmembrane region" description="Helical" evidence="1">
    <location>
        <begin position="173"/>
        <end position="193"/>
    </location>
</feature>
<dbReference type="EMBL" id="OZ037949">
    <property type="protein sequence ID" value="CAL1710763.1"/>
    <property type="molecule type" value="Genomic_DNA"/>
</dbReference>
<sequence length="358" mass="39370">MASPSEPALPPAPNPLTPLAWLPPDIAYQYEIQRHLTAYVVGAWLWDVLNSLSDDVHMFRRHKTRPTDIAYVLSRLLTCGFIMSTFIFIIAPLNDCQAAIQAVSWFAAFACPCNSFLIFVRARGVFYRNKIIAWGFFALWLTTFASLTTPFSYDAVHLGPTKACINDVVKRFSAASFVAIAAFDTTVFIAISLKVSSYGMTEGWKGRLKSIFTGKGVGYVSKALLQTGQLYYMATVGLNLIAMVLLLTPSLSLVYQGMFTVPNVALQNAMACRVYRLLKLGIIQENPHAPIHSNSGNQPSAVQFPATRSAINDTVQDPDDIGLASFTKRYTQGPIRINISEETTTDAKDRDSVAFAGV</sequence>
<gene>
    <name evidence="2" type="ORF">GFSPODELE1_LOCUS7989</name>
</gene>